<organism evidence="12 13">
    <name type="scientific">Pseudomonas chlororaphis</name>
    <dbReference type="NCBI Taxonomy" id="587753"/>
    <lineage>
        <taxon>Bacteria</taxon>
        <taxon>Pseudomonadati</taxon>
        <taxon>Pseudomonadota</taxon>
        <taxon>Gammaproteobacteria</taxon>
        <taxon>Pseudomonadales</taxon>
        <taxon>Pseudomonadaceae</taxon>
        <taxon>Pseudomonas</taxon>
    </lineage>
</organism>
<dbReference type="EMBL" id="CP011020">
    <property type="protein sequence ID" value="AKK01887.1"/>
    <property type="molecule type" value="Genomic_DNA"/>
</dbReference>
<reference evidence="13" key="2">
    <citation type="submission" date="2015-03" db="EMBL/GenBank/DDBJ databases">
        <authorList>
            <person name="Deng P."/>
            <person name="Lu S."/>
        </authorList>
    </citation>
    <scope>NUCLEOTIDE SEQUENCE [LARGE SCALE GENOMIC DNA]</scope>
    <source>
        <strain evidence="13">UFB2</strain>
    </source>
</reference>
<dbReference type="InterPro" id="IPR036097">
    <property type="entry name" value="HisK_dim/P_sf"/>
</dbReference>
<dbReference type="PROSITE" id="PS50112">
    <property type="entry name" value="PAS"/>
    <property type="match status" value="2"/>
</dbReference>
<dbReference type="SUPFAM" id="SSF47384">
    <property type="entry name" value="Homodimeric domain of signal transducing histidine kinase"/>
    <property type="match status" value="1"/>
</dbReference>
<keyword evidence="4" id="KW-0808">Transferase</keyword>
<dbReference type="PROSITE" id="PS50113">
    <property type="entry name" value="PAC"/>
    <property type="match status" value="1"/>
</dbReference>
<dbReference type="InterPro" id="IPR003018">
    <property type="entry name" value="GAF"/>
</dbReference>
<evidence type="ECO:0000259" key="11">
    <source>
        <dbReference type="PROSITE" id="PS50113"/>
    </source>
</evidence>
<dbReference type="PROSITE" id="PS50110">
    <property type="entry name" value="RESPONSE_REGULATORY"/>
    <property type="match status" value="1"/>
</dbReference>
<accession>A0A0G3GSR4</accession>
<dbReference type="Pfam" id="PF00512">
    <property type="entry name" value="HisKA"/>
    <property type="match status" value="1"/>
</dbReference>
<dbReference type="InterPro" id="IPR011006">
    <property type="entry name" value="CheY-like_superfamily"/>
</dbReference>
<dbReference type="InterPro" id="IPR003594">
    <property type="entry name" value="HATPase_dom"/>
</dbReference>
<keyword evidence="5" id="KW-0418">Kinase</keyword>
<dbReference type="SMART" id="SM00388">
    <property type="entry name" value="HisKA"/>
    <property type="match status" value="1"/>
</dbReference>
<feature type="modified residue" description="4-aspartylphosphate" evidence="6">
    <location>
        <position position="1014"/>
    </location>
</feature>
<reference evidence="12 13" key="1">
    <citation type="journal article" date="2015" name="Stand. Genomic Sci.">
        <title>Complete genome of Pseudomonas chlororaphis strain UFB2, a soil bacterium with antibacterial activity against bacterial canker pathogen of tomato.</title>
        <authorList>
            <person name="Deng P."/>
            <person name="Wang X."/>
            <person name="Baird S.M."/>
            <person name="Lu S.E."/>
        </authorList>
    </citation>
    <scope>NUCLEOTIDE SEQUENCE [LARGE SCALE GENOMIC DNA]</scope>
    <source>
        <strain evidence="12 13">UFB2</strain>
    </source>
</reference>
<sequence length="1077" mass="117379">MHHRETVVIRDVLLDPRVPKDAYAATFVRSLIMVPIGRPVAVAALGAYWSQVHTPDRDTIKRLESLASLATIALENARLTQARNRAAALGEAQNRILKLSVEDTPLDVALDAIVREVEALSMSRFLGSIVVLNDDDPNLRYCAGPSLPRAYNDEVKKLIAGLSGGATRISPLPSDIGLLPGALNDLLSAKLQALATAYGLHTCSSFPILSAQGAVLGVFMLYHPEPHEPLSTDVEILGFIVQTVGLVLDREQTKAKMRISEARYRQIVEGAEDFAIITFDAQGTVTSWSTGAQRIVGYVAEEVVGRKGDLFYTALDQAERVFYGELHIAQDHGRAVNERWHVRKDGTRFWGSGLMMPLALDHGGFVKIFRDRTVEHQAEAALEKSASRLRFFDELDGRLFHVHQAEDAMIAATGLLGEKLNVSRCAYADVDGDHDRFWIRSDYSAPGIESSVGTYSLDVFGPRAAADMRAGRTLIIRDVAAELTHGEGLETFLSIGIHAIICCPLVKDGRLTAMMAVHQNSPRDWSQSEISWVREVAERCWAHVERVGAEMRLRESEERLRLAVENADIGFWDVDIVHNTLIWPAQTKAMFGISADVPVTLQDFYDGLHPADREATIEAFAAAIDPQRRALYEVDYRTIGREDGIVRWVAAKGRAVFDASGRCLRFTGTAVDVTPRKVAEEELRELNATLELRVAHAIAEREEVQQALRQSQKMEAMGQLTGGVAHDFNNLLTPIVGTLDMLQRRGVGGDREQRLIGGALQSADRAKTLVQRLLAFARRQPLQAVPVDVAKLVGEMGDLVASTTGPQIKVVVEAPMELPAAMADPNQLEMAILNLSVNARDAMPEGGTMRISASTEVVGNGHRSHLPAGHYVCLSVADTGIGMDATTLARAVEPFFSTKGIGKGTGLGLSMVHGLASQLNGALTIQSSPGLGTNVELWLQRSMTLPTAALPYTEALDRQSVRGTALLVDDEELVRATTSYMLADLGYHVIEAASGEEALQLLEAGQQFDLIVTDHLMPGISGTELARAVRVSRPGTPILLVSGYAERRGLDPDIPRLNKPFRKDELAASLSRLGGLF</sequence>
<feature type="coiled-coil region" evidence="7">
    <location>
        <begin position="680"/>
        <end position="707"/>
    </location>
</feature>
<dbReference type="InterPro" id="IPR004358">
    <property type="entry name" value="Sig_transdc_His_kin-like_C"/>
</dbReference>
<dbReference type="CDD" id="cd00130">
    <property type="entry name" value="PAS"/>
    <property type="match status" value="2"/>
</dbReference>
<dbReference type="AlphaFoldDB" id="A0A0G3GSR4"/>
<dbReference type="Pfam" id="PF02518">
    <property type="entry name" value="HATPase_c"/>
    <property type="match status" value="1"/>
</dbReference>
<dbReference type="Proteomes" id="UP000035212">
    <property type="component" value="Chromosome"/>
</dbReference>
<dbReference type="PROSITE" id="PS50109">
    <property type="entry name" value="HIS_KIN"/>
    <property type="match status" value="1"/>
</dbReference>
<dbReference type="Pfam" id="PF08447">
    <property type="entry name" value="PAS_3"/>
    <property type="match status" value="1"/>
</dbReference>
<dbReference type="Gene3D" id="1.10.287.130">
    <property type="match status" value="1"/>
</dbReference>
<dbReference type="InterPro" id="IPR000014">
    <property type="entry name" value="PAS"/>
</dbReference>
<feature type="domain" description="Response regulatory" evidence="9">
    <location>
        <begin position="964"/>
        <end position="1074"/>
    </location>
</feature>
<evidence type="ECO:0000256" key="6">
    <source>
        <dbReference type="PROSITE-ProRule" id="PRU00169"/>
    </source>
</evidence>
<evidence type="ECO:0000256" key="7">
    <source>
        <dbReference type="SAM" id="Coils"/>
    </source>
</evidence>
<dbReference type="InterPro" id="IPR029016">
    <property type="entry name" value="GAF-like_dom_sf"/>
</dbReference>
<gene>
    <name evidence="12" type="ORF">VM99_26740</name>
</gene>
<dbReference type="PANTHER" id="PTHR43065">
    <property type="entry name" value="SENSOR HISTIDINE KINASE"/>
    <property type="match status" value="1"/>
</dbReference>
<dbReference type="InterPro" id="IPR013655">
    <property type="entry name" value="PAS_fold_3"/>
</dbReference>
<dbReference type="SUPFAM" id="SSF52172">
    <property type="entry name" value="CheY-like"/>
    <property type="match status" value="1"/>
</dbReference>
<dbReference type="EC" id="2.7.13.3" evidence="2"/>
<evidence type="ECO:0000256" key="4">
    <source>
        <dbReference type="ARBA" id="ARBA00022679"/>
    </source>
</evidence>
<protein>
    <recommendedName>
        <fullName evidence="2">histidine kinase</fullName>
        <ecNumber evidence="2">2.7.13.3</ecNumber>
    </recommendedName>
</protein>
<dbReference type="SMART" id="SM00065">
    <property type="entry name" value="GAF"/>
    <property type="match status" value="2"/>
</dbReference>
<evidence type="ECO:0000256" key="1">
    <source>
        <dbReference type="ARBA" id="ARBA00000085"/>
    </source>
</evidence>
<dbReference type="InterPro" id="IPR000700">
    <property type="entry name" value="PAS-assoc_C"/>
</dbReference>
<dbReference type="Pfam" id="PF13426">
    <property type="entry name" value="PAS_9"/>
    <property type="match status" value="1"/>
</dbReference>
<evidence type="ECO:0000259" key="8">
    <source>
        <dbReference type="PROSITE" id="PS50109"/>
    </source>
</evidence>
<dbReference type="Gene3D" id="3.30.565.10">
    <property type="entry name" value="Histidine kinase-like ATPase, C-terminal domain"/>
    <property type="match status" value="1"/>
</dbReference>
<name>A0A0G3GSR4_9PSED</name>
<proteinExistence type="predicted"/>
<dbReference type="SUPFAM" id="SSF55785">
    <property type="entry name" value="PYP-like sensor domain (PAS domain)"/>
    <property type="match status" value="2"/>
</dbReference>
<dbReference type="Gene3D" id="3.40.50.2300">
    <property type="match status" value="1"/>
</dbReference>
<dbReference type="SUPFAM" id="SSF55874">
    <property type="entry name" value="ATPase domain of HSP90 chaperone/DNA topoisomerase II/histidine kinase"/>
    <property type="match status" value="1"/>
</dbReference>
<dbReference type="Pfam" id="PF00072">
    <property type="entry name" value="Response_reg"/>
    <property type="match status" value="1"/>
</dbReference>
<dbReference type="Gene3D" id="2.10.70.100">
    <property type="match status" value="1"/>
</dbReference>
<dbReference type="InterPro" id="IPR035965">
    <property type="entry name" value="PAS-like_dom_sf"/>
</dbReference>
<evidence type="ECO:0000259" key="10">
    <source>
        <dbReference type="PROSITE" id="PS50112"/>
    </source>
</evidence>
<evidence type="ECO:0000256" key="5">
    <source>
        <dbReference type="ARBA" id="ARBA00022777"/>
    </source>
</evidence>
<dbReference type="PRINTS" id="PR00344">
    <property type="entry name" value="BCTRLSENSOR"/>
</dbReference>
<evidence type="ECO:0000259" key="9">
    <source>
        <dbReference type="PROSITE" id="PS50110"/>
    </source>
</evidence>
<comment type="catalytic activity">
    <reaction evidence="1">
        <text>ATP + protein L-histidine = ADP + protein N-phospho-L-histidine.</text>
        <dbReference type="EC" id="2.7.13.3"/>
    </reaction>
</comment>
<dbReference type="PANTHER" id="PTHR43065:SF42">
    <property type="entry name" value="TWO-COMPONENT SENSOR PPRA"/>
    <property type="match status" value="1"/>
</dbReference>
<dbReference type="SMART" id="SM00387">
    <property type="entry name" value="HATPase_c"/>
    <property type="match status" value="1"/>
</dbReference>
<dbReference type="Gene3D" id="3.30.450.20">
    <property type="entry name" value="PAS domain"/>
    <property type="match status" value="2"/>
</dbReference>
<feature type="domain" description="PAS" evidence="10">
    <location>
        <begin position="556"/>
        <end position="627"/>
    </location>
</feature>
<dbReference type="Gene3D" id="3.30.450.40">
    <property type="match status" value="3"/>
</dbReference>
<dbReference type="InterPro" id="IPR003661">
    <property type="entry name" value="HisK_dim/P_dom"/>
</dbReference>
<dbReference type="InterPro" id="IPR036890">
    <property type="entry name" value="HATPase_C_sf"/>
</dbReference>
<dbReference type="SMART" id="SM00091">
    <property type="entry name" value="PAS"/>
    <property type="match status" value="2"/>
</dbReference>
<feature type="domain" description="PAC" evidence="11">
    <location>
        <begin position="632"/>
        <end position="685"/>
    </location>
</feature>
<dbReference type="SMART" id="SM00448">
    <property type="entry name" value="REC"/>
    <property type="match status" value="1"/>
</dbReference>
<evidence type="ECO:0000313" key="13">
    <source>
        <dbReference type="Proteomes" id="UP000035212"/>
    </source>
</evidence>
<dbReference type="NCBIfam" id="TIGR00229">
    <property type="entry name" value="sensory_box"/>
    <property type="match status" value="2"/>
</dbReference>
<dbReference type="GO" id="GO:0000155">
    <property type="term" value="F:phosphorelay sensor kinase activity"/>
    <property type="evidence" value="ECO:0007669"/>
    <property type="project" value="InterPro"/>
</dbReference>
<dbReference type="CDD" id="cd00082">
    <property type="entry name" value="HisKA"/>
    <property type="match status" value="1"/>
</dbReference>
<dbReference type="InterPro" id="IPR005467">
    <property type="entry name" value="His_kinase_dom"/>
</dbReference>
<keyword evidence="3 6" id="KW-0597">Phosphoprotein</keyword>
<dbReference type="SUPFAM" id="SSF55781">
    <property type="entry name" value="GAF domain-like"/>
    <property type="match status" value="3"/>
</dbReference>
<evidence type="ECO:0000256" key="2">
    <source>
        <dbReference type="ARBA" id="ARBA00012438"/>
    </source>
</evidence>
<evidence type="ECO:0000313" key="12">
    <source>
        <dbReference type="EMBL" id="AKK01887.1"/>
    </source>
</evidence>
<evidence type="ECO:0000256" key="3">
    <source>
        <dbReference type="ARBA" id="ARBA00022553"/>
    </source>
</evidence>
<dbReference type="InterPro" id="IPR001789">
    <property type="entry name" value="Sig_transdc_resp-reg_receiver"/>
</dbReference>
<keyword evidence="7" id="KW-0175">Coiled coil</keyword>
<dbReference type="Pfam" id="PF01590">
    <property type="entry name" value="GAF"/>
    <property type="match status" value="2"/>
</dbReference>
<feature type="domain" description="PAS" evidence="10">
    <location>
        <begin position="260"/>
        <end position="306"/>
    </location>
</feature>
<dbReference type="PATRIC" id="fig|587753.11.peg.5503"/>
<feature type="domain" description="Histidine kinase" evidence="8">
    <location>
        <begin position="723"/>
        <end position="943"/>
    </location>
</feature>